<dbReference type="CDD" id="cd21551">
    <property type="entry name" value="VEFS-box_SUZ12"/>
    <property type="match status" value="1"/>
</dbReference>
<sequence>MHPNVKKNLATFRGTYQKPSRIYRFLFEEWKTHPLFLNRTLSYVNKHRDRKIKPRQAKIDDVARELSLKNNGTTSKSSITSCWQPSAPPGGRVRCLFNWICDDPEKTCQKTRSFGFICPWCEIDCRYLDTLMMHLKCCHPRFNFNLVEEDGYSVIEMSLNISYDGSYCGFKYPGHDLKRDFRFNPTTPRRRNNHTQIIFIKSKRRLTSHFIHRYSPSDQYFATIDEGDVDVDVDVCSGRLYYHTSTCLPVKPNEGDIDSEADMDPEWLKERTQLMIDEFTDVNEGEKELLKLWNLHIMSNYKYKNDSMIRLACLDFVEREGNTILSKNLTKNFVLHLANLYDYGLLSSGDVLECFRKFRRMKGPTQIGPIRSASRVKLERSSNEHCQLSTPAKRERALLNSHCNQ</sequence>
<gene>
    <name evidence="10" type="primary">Suz12</name>
    <name evidence="10" type="ORF">g.2720</name>
</gene>
<reference evidence="10" key="1">
    <citation type="submission" date="2018-10" db="EMBL/GenBank/DDBJ databases">
        <title>Transcriptome assembly of Aceria tosichella (Wheat curl mite) Type 2.</title>
        <authorList>
            <person name="Scully E.D."/>
            <person name="Geib S.M."/>
            <person name="Palmer N.A."/>
            <person name="Gupta A.K."/>
            <person name="Sarath G."/>
            <person name="Tatineni S."/>
        </authorList>
    </citation>
    <scope>NUCLEOTIDE SEQUENCE</scope>
    <source>
        <strain evidence="10">LincolnNE</strain>
    </source>
</reference>
<dbReference type="InterPro" id="IPR057540">
    <property type="entry name" value="Znf_SUZ12"/>
</dbReference>
<dbReference type="Pfam" id="PF09733">
    <property type="entry name" value="VEFS-Box"/>
    <property type="match status" value="1"/>
</dbReference>
<dbReference type="PANTHER" id="PTHR22597">
    <property type="entry name" value="POLYCOMB GROUP PROTEIN"/>
    <property type="match status" value="1"/>
</dbReference>
<keyword evidence="4" id="KW-0862">Zinc</keyword>
<evidence type="ECO:0000256" key="5">
    <source>
        <dbReference type="ARBA" id="ARBA00022853"/>
    </source>
</evidence>
<accession>A0A6G1SDR4</accession>
<proteinExistence type="inferred from homology"/>
<protein>
    <submittedName>
        <fullName evidence="10">Polycomb protein Suz12</fullName>
    </submittedName>
</protein>
<evidence type="ECO:0000313" key="10">
    <source>
        <dbReference type="EMBL" id="MDE48361.1"/>
    </source>
</evidence>
<dbReference type="InterPro" id="IPR019135">
    <property type="entry name" value="Polycomb_protein_VEFS-Box"/>
</dbReference>
<evidence type="ECO:0000259" key="8">
    <source>
        <dbReference type="Pfam" id="PF09733"/>
    </source>
</evidence>
<evidence type="ECO:0000256" key="6">
    <source>
        <dbReference type="ARBA" id="ARBA00023015"/>
    </source>
</evidence>
<feature type="domain" description="Polycomb protein VEFS-Box" evidence="8">
    <location>
        <begin position="237"/>
        <end position="348"/>
    </location>
</feature>
<dbReference type="Pfam" id="PF23320">
    <property type="entry name" value="Zn_SUZ12"/>
    <property type="match status" value="1"/>
</dbReference>
<keyword evidence="7" id="KW-0804">Transcription</keyword>
<dbReference type="AlphaFoldDB" id="A0A6G1SDR4"/>
<feature type="domain" description="Polycomb protein SUZ12-like zinc finger" evidence="9">
    <location>
        <begin position="94"/>
        <end position="161"/>
    </location>
</feature>
<organism evidence="10">
    <name type="scientific">Aceria tosichella</name>
    <name type="common">wheat curl mite</name>
    <dbReference type="NCBI Taxonomy" id="561515"/>
    <lineage>
        <taxon>Eukaryota</taxon>
        <taxon>Metazoa</taxon>
        <taxon>Ecdysozoa</taxon>
        <taxon>Arthropoda</taxon>
        <taxon>Chelicerata</taxon>
        <taxon>Arachnida</taxon>
        <taxon>Acari</taxon>
        <taxon>Acariformes</taxon>
        <taxon>Trombidiformes</taxon>
        <taxon>Prostigmata</taxon>
        <taxon>Eupodina</taxon>
        <taxon>Eriophyoidea</taxon>
        <taxon>Eriophyidae</taxon>
        <taxon>Eriophyinae</taxon>
        <taxon>Aceriini</taxon>
        <taxon>Aceria</taxon>
    </lineage>
</organism>
<evidence type="ECO:0000259" key="9">
    <source>
        <dbReference type="Pfam" id="PF23320"/>
    </source>
</evidence>
<keyword evidence="3" id="KW-0863">Zinc-finger</keyword>
<dbReference type="GO" id="GO:0006325">
    <property type="term" value="P:chromatin organization"/>
    <property type="evidence" value="ECO:0007669"/>
    <property type="project" value="UniProtKB-KW"/>
</dbReference>
<dbReference type="EMBL" id="GGYP01003590">
    <property type="protein sequence ID" value="MDE48361.1"/>
    <property type="molecule type" value="Transcribed_RNA"/>
</dbReference>
<evidence type="ECO:0000256" key="3">
    <source>
        <dbReference type="ARBA" id="ARBA00022771"/>
    </source>
</evidence>
<comment type="similarity">
    <text evidence="1">Belongs to the VEFS (VRN2-EMF2-FIS2-SU(Z)12) family.</text>
</comment>
<name>A0A6G1SDR4_9ACAR</name>
<evidence type="ECO:0000256" key="7">
    <source>
        <dbReference type="ARBA" id="ARBA00023163"/>
    </source>
</evidence>
<dbReference type="GO" id="GO:0031490">
    <property type="term" value="F:chromatin DNA binding"/>
    <property type="evidence" value="ECO:0007669"/>
    <property type="project" value="TreeGrafter"/>
</dbReference>
<evidence type="ECO:0000256" key="4">
    <source>
        <dbReference type="ARBA" id="ARBA00022833"/>
    </source>
</evidence>
<dbReference type="PANTHER" id="PTHR22597:SF0">
    <property type="entry name" value="POLYCOMB PROTEIN SUZ12"/>
    <property type="match status" value="1"/>
</dbReference>
<evidence type="ECO:0000256" key="1">
    <source>
        <dbReference type="ARBA" id="ARBA00007416"/>
    </source>
</evidence>
<dbReference type="GO" id="GO:0008270">
    <property type="term" value="F:zinc ion binding"/>
    <property type="evidence" value="ECO:0007669"/>
    <property type="project" value="UniProtKB-KW"/>
</dbReference>
<dbReference type="GO" id="GO:0016586">
    <property type="term" value="C:RSC-type complex"/>
    <property type="evidence" value="ECO:0007669"/>
    <property type="project" value="TreeGrafter"/>
</dbReference>
<keyword evidence="5" id="KW-0156">Chromatin regulator</keyword>
<keyword evidence="6" id="KW-0805">Transcription regulation</keyword>
<keyword evidence="2" id="KW-0479">Metal-binding</keyword>
<evidence type="ECO:0000256" key="2">
    <source>
        <dbReference type="ARBA" id="ARBA00022723"/>
    </source>
</evidence>